<gene>
    <name evidence="10" type="ORF">SALB_00346</name>
</gene>
<dbReference type="CDD" id="cd06185">
    <property type="entry name" value="PDR_like"/>
    <property type="match status" value="1"/>
</dbReference>
<dbReference type="PROSITE" id="PS51257">
    <property type="entry name" value="PROKAR_LIPOPROTEIN"/>
    <property type="match status" value="1"/>
</dbReference>
<dbReference type="AlphaFoldDB" id="A0A401QQI1"/>
<dbReference type="GO" id="GO:0051537">
    <property type="term" value="F:2 iron, 2 sulfur cluster binding"/>
    <property type="evidence" value="ECO:0007669"/>
    <property type="project" value="UniProtKB-KW"/>
</dbReference>
<dbReference type="InterPro" id="IPR012675">
    <property type="entry name" value="Beta-grasp_dom_sf"/>
</dbReference>
<evidence type="ECO:0000256" key="4">
    <source>
        <dbReference type="ARBA" id="ARBA00022723"/>
    </source>
</evidence>
<organism evidence="10 11">
    <name type="scientific">Streptomyces noursei</name>
    <name type="common">Streptomyces albulus</name>
    <dbReference type="NCBI Taxonomy" id="1971"/>
    <lineage>
        <taxon>Bacteria</taxon>
        <taxon>Bacillati</taxon>
        <taxon>Actinomycetota</taxon>
        <taxon>Actinomycetes</taxon>
        <taxon>Kitasatosporales</taxon>
        <taxon>Streptomycetaceae</taxon>
        <taxon>Streptomyces</taxon>
    </lineage>
</organism>
<dbReference type="PANTHER" id="PTHR47354:SF1">
    <property type="entry name" value="CARNITINE MONOOXYGENASE REDUCTASE SUBUNIT"/>
    <property type="match status" value="1"/>
</dbReference>
<keyword evidence="4" id="KW-0479">Metal-binding</keyword>
<dbReference type="SUPFAM" id="SSF52343">
    <property type="entry name" value="Ferredoxin reductase-like, C-terminal NADP-linked domain"/>
    <property type="match status" value="1"/>
</dbReference>
<dbReference type="InterPro" id="IPR001041">
    <property type="entry name" value="2Fe-2S_ferredoxin-type"/>
</dbReference>
<keyword evidence="2" id="KW-0285">Flavoprotein</keyword>
<keyword evidence="6" id="KW-0408">Iron</keyword>
<evidence type="ECO:0000256" key="6">
    <source>
        <dbReference type="ARBA" id="ARBA00023004"/>
    </source>
</evidence>
<dbReference type="Proteomes" id="UP000288351">
    <property type="component" value="Unassembled WGS sequence"/>
</dbReference>
<reference evidence="10 11" key="1">
    <citation type="journal article" date="2019" name="Microbiol. Resour. Announc.">
        <title>Draft Genome Sequence of the Most Traditional epsilon-Poly-l-Lysine Producer, Streptomyces albulus NBRC14147.</title>
        <authorList>
            <person name="Yamanaka K."/>
            <person name="Hamano Y."/>
        </authorList>
    </citation>
    <scope>NUCLEOTIDE SEQUENCE [LARGE SCALE GENOMIC DNA]</scope>
    <source>
        <strain evidence="10 11">NBRC 14147</strain>
    </source>
</reference>
<dbReference type="InterPro" id="IPR050415">
    <property type="entry name" value="MRET"/>
</dbReference>
<evidence type="ECO:0000256" key="5">
    <source>
        <dbReference type="ARBA" id="ARBA00023002"/>
    </source>
</evidence>
<dbReference type="SUPFAM" id="SSF54292">
    <property type="entry name" value="2Fe-2S ferredoxin-like"/>
    <property type="match status" value="1"/>
</dbReference>
<dbReference type="GO" id="GO:0046872">
    <property type="term" value="F:metal ion binding"/>
    <property type="evidence" value="ECO:0007669"/>
    <property type="project" value="UniProtKB-KW"/>
</dbReference>
<dbReference type="InterPro" id="IPR017938">
    <property type="entry name" value="Riboflavin_synthase-like_b-brl"/>
</dbReference>
<dbReference type="Gene3D" id="3.40.50.80">
    <property type="entry name" value="Nucleotide-binding domain of ferredoxin-NADP reductase (FNR) module"/>
    <property type="match status" value="1"/>
</dbReference>
<dbReference type="PANTHER" id="PTHR47354">
    <property type="entry name" value="NADH OXIDOREDUCTASE HCR"/>
    <property type="match status" value="1"/>
</dbReference>
<proteinExistence type="predicted"/>
<dbReference type="Pfam" id="PF00111">
    <property type="entry name" value="Fer2"/>
    <property type="match status" value="1"/>
</dbReference>
<comment type="caution">
    <text evidence="10">The sequence shown here is derived from an EMBL/GenBank/DDBJ whole genome shotgun (WGS) entry which is preliminary data.</text>
</comment>
<name>A0A401QQI1_STRNR</name>
<dbReference type="CDD" id="cd00207">
    <property type="entry name" value="fer2"/>
    <property type="match status" value="1"/>
</dbReference>
<protein>
    <submittedName>
        <fullName evidence="10">Ferredoxin</fullName>
    </submittedName>
</protein>
<evidence type="ECO:0000256" key="1">
    <source>
        <dbReference type="ARBA" id="ARBA00001974"/>
    </source>
</evidence>
<dbReference type="PROSITE" id="PS51085">
    <property type="entry name" value="2FE2S_FER_2"/>
    <property type="match status" value="1"/>
</dbReference>
<accession>A0A401QQI1</accession>
<dbReference type="EMBL" id="BHXC01000002">
    <property type="protein sequence ID" value="GCB87677.1"/>
    <property type="molecule type" value="Genomic_DNA"/>
</dbReference>
<evidence type="ECO:0000259" key="9">
    <source>
        <dbReference type="PROSITE" id="PS51384"/>
    </source>
</evidence>
<dbReference type="InterPro" id="IPR039261">
    <property type="entry name" value="FNR_nucleotide-bd"/>
</dbReference>
<dbReference type="PROSITE" id="PS51384">
    <property type="entry name" value="FAD_FR"/>
    <property type="match status" value="1"/>
</dbReference>
<dbReference type="SUPFAM" id="SSF63380">
    <property type="entry name" value="Riboflavin synthase domain-like"/>
    <property type="match status" value="1"/>
</dbReference>
<evidence type="ECO:0000313" key="11">
    <source>
        <dbReference type="Proteomes" id="UP000288351"/>
    </source>
</evidence>
<keyword evidence="7" id="KW-0411">Iron-sulfur</keyword>
<dbReference type="Gene3D" id="3.10.20.30">
    <property type="match status" value="1"/>
</dbReference>
<evidence type="ECO:0000313" key="10">
    <source>
        <dbReference type="EMBL" id="GCB87677.1"/>
    </source>
</evidence>
<dbReference type="PRINTS" id="PR00409">
    <property type="entry name" value="PHDIOXRDTASE"/>
</dbReference>
<feature type="domain" description="2Fe-2S ferredoxin-type" evidence="8">
    <location>
        <begin position="245"/>
        <end position="332"/>
    </location>
</feature>
<dbReference type="GO" id="GO:0016491">
    <property type="term" value="F:oxidoreductase activity"/>
    <property type="evidence" value="ECO:0007669"/>
    <property type="project" value="UniProtKB-KW"/>
</dbReference>
<dbReference type="Gene3D" id="2.40.30.10">
    <property type="entry name" value="Translation factors"/>
    <property type="match status" value="1"/>
</dbReference>
<dbReference type="InterPro" id="IPR036010">
    <property type="entry name" value="2Fe-2S_ferredoxin-like_sf"/>
</dbReference>
<feature type="domain" description="FAD-binding FR-type" evidence="9">
    <location>
        <begin position="6"/>
        <end position="110"/>
    </location>
</feature>
<keyword evidence="5" id="KW-0560">Oxidoreductase</keyword>
<sequence>MAVHAPRPLEAVVHSITLASASGGCRTFELRPVDGGPFPPFEPGAHIDVHMGPSLIRQYSLLGSPEDTGRYVICVRRNPDGRGGSIALHREVAVGARVRISAPRNHFPLADAARHVLVAGGIGVTPLMAMAEVLARRGTEFSFLYYASTEAEAPLLEELRAAPYADRMEFHYDEVDGGIRTGLPTALRTADPDAVVQLCGPGPFMDHVIKEATAVGWRDDQLRIERFAPATPGPVRRDAEGSTGAEFTVRVASTGQGYPVPGDRTIAEVLAANGVEVALSCEQGMCWACLTPVLAGEPDHRDEVQTADERAANDQITICCSRAKSSELLLDL</sequence>
<evidence type="ECO:0000256" key="7">
    <source>
        <dbReference type="ARBA" id="ARBA00023014"/>
    </source>
</evidence>
<dbReference type="InterPro" id="IPR017927">
    <property type="entry name" value="FAD-bd_FR_type"/>
</dbReference>
<comment type="cofactor">
    <cofactor evidence="1">
        <name>FAD</name>
        <dbReference type="ChEBI" id="CHEBI:57692"/>
    </cofactor>
</comment>
<keyword evidence="3" id="KW-0001">2Fe-2S</keyword>
<evidence type="ECO:0000256" key="2">
    <source>
        <dbReference type="ARBA" id="ARBA00022630"/>
    </source>
</evidence>
<evidence type="ECO:0000259" key="8">
    <source>
        <dbReference type="PROSITE" id="PS51085"/>
    </source>
</evidence>
<evidence type="ECO:0000256" key="3">
    <source>
        <dbReference type="ARBA" id="ARBA00022714"/>
    </source>
</evidence>